<evidence type="ECO:0000256" key="2">
    <source>
        <dbReference type="SAM" id="SignalP"/>
    </source>
</evidence>
<feature type="chain" id="PRO_5029764476" evidence="2">
    <location>
        <begin position="23"/>
        <end position="399"/>
    </location>
</feature>
<evidence type="ECO:0000259" key="3">
    <source>
        <dbReference type="SMART" id="SM00093"/>
    </source>
</evidence>
<dbReference type="EMBL" id="VZRR01006742">
    <property type="protein sequence ID" value="NWW07284.1"/>
    <property type="molecule type" value="Genomic_DNA"/>
</dbReference>
<dbReference type="InterPro" id="IPR042185">
    <property type="entry name" value="Serpin_sf_2"/>
</dbReference>
<protein>
    <submittedName>
        <fullName evidence="4">SERP3 protein</fullName>
    </submittedName>
</protein>
<comment type="similarity">
    <text evidence="1">Belongs to the serpin family.</text>
</comment>
<dbReference type="AlphaFoldDB" id="A0A7K6K596"/>
<keyword evidence="2" id="KW-0732">Signal</keyword>
<dbReference type="Proteomes" id="UP000542358">
    <property type="component" value="Unassembled WGS sequence"/>
</dbReference>
<dbReference type="InterPro" id="IPR023796">
    <property type="entry name" value="Serpin_dom"/>
</dbReference>
<feature type="signal peptide" evidence="2">
    <location>
        <begin position="1"/>
        <end position="22"/>
    </location>
</feature>
<dbReference type="Gene3D" id="3.30.497.10">
    <property type="entry name" value="Antithrombin, subunit I, domain 2"/>
    <property type="match status" value="1"/>
</dbReference>
<dbReference type="PANTHER" id="PTHR11461:SF129">
    <property type="entry name" value="SERPIN E3"/>
    <property type="match status" value="1"/>
</dbReference>
<keyword evidence="5" id="KW-1185">Reference proteome</keyword>
<reference evidence="4 5" key="1">
    <citation type="submission" date="2019-09" db="EMBL/GenBank/DDBJ databases">
        <title>Bird 10,000 Genomes (B10K) Project - Family phase.</title>
        <authorList>
            <person name="Zhang G."/>
        </authorList>
    </citation>
    <scope>NUCLEOTIDE SEQUENCE [LARGE SCALE GENOMIC DNA]</scope>
    <source>
        <strain evidence="4">B10K-DU-029-42</strain>
        <tissue evidence="4">Muscle</tissue>
    </source>
</reference>
<dbReference type="Gene3D" id="2.30.39.10">
    <property type="entry name" value="Alpha-1-antitrypsin, domain 1"/>
    <property type="match status" value="1"/>
</dbReference>
<dbReference type="GO" id="GO:0004867">
    <property type="term" value="F:serine-type endopeptidase inhibitor activity"/>
    <property type="evidence" value="ECO:0007669"/>
    <property type="project" value="InterPro"/>
</dbReference>
<dbReference type="InterPro" id="IPR036186">
    <property type="entry name" value="Serpin_sf"/>
</dbReference>
<gene>
    <name evidence="4" type="primary">Serpine3</name>
    <name evidence="4" type="ORF">OREARF_R03394</name>
</gene>
<organism evidence="4 5">
    <name type="scientific">Oreocharis arfaki</name>
    <name type="common">tit berrypecker</name>
    <dbReference type="NCBI Taxonomy" id="979223"/>
    <lineage>
        <taxon>Eukaryota</taxon>
        <taxon>Metazoa</taxon>
        <taxon>Chordata</taxon>
        <taxon>Craniata</taxon>
        <taxon>Vertebrata</taxon>
        <taxon>Euteleostomi</taxon>
        <taxon>Archelosauria</taxon>
        <taxon>Archosauria</taxon>
        <taxon>Dinosauria</taxon>
        <taxon>Saurischia</taxon>
        <taxon>Theropoda</taxon>
        <taxon>Coelurosauria</taxon>
        <taxon>Aves</taxon>
        <taxon>Neognathae</taxon>
        <taxon>Neoaves</taxon>
        <taxon>Telluraves</taxon>
        <taxon>Australaves</taxon>
        <taxon>Passeriformes</taxon>
        <taxon>Passeroidea</taxon>
        <taxon>Paramythiidae</taxon>
        <taxon>Oreocharis</taxon>
    </lineage>
</organism>
<accession>A0A7K6K596</accession>
<dbReference type="SMART" id="SM00093">
    <property type="entry name" value="SERPIN"/>
    <property type="match status" value="1"/>
</dbReference>
<dbReference type="PANTHER" id="PTHR11461">
    <property type="entry name" value="SERINE PROTEASE INHIBITOR, SERPIN"/>
    <property type="match status" value="1"/>
</dbReference>
<evidence type="ECO:0000313" key="5">
    <source>
        <dbReference type="Proteomes" id="UP000542358"/>
    </source>
</evidence>
<name>A0A7K6K596_9PASE</name>
<dbReference type="SUPFAM" id="SSF56574">
    <property type="entry name" value="Serpins"/>
    <property type="match status" value="1"/>
</dbReference>
<evidence type="ECO:0000313" key="4">
    <source>
        <dbReference type="EMBL" id="NWW07284.1"/>
    </source>
</evidence>
<feature type="non-terminal residue" evidence="4">
    <location>
        <position position="399"/>
    </location>
</feature>
<evidence type="ECO:0000256" key="1">
    <source>
        <dbReference type="RuleBase" id="RU000411"/>
    </source>
</evidence>
<sequence length="399" mass="43959">LVFMLPILFSAFILSACCLTKGNCISYDELKELKTEFAISLYRHVSEAENRTNLVVSPASVAGSLELLQFGAQGNTFTELQDALGYSVHGNDFLHTVDEAVTDSIQGTVVQLGCSLFLDAGVQLSPDFTARAARWANSSLLQTNLTDPNTTHIQEWITTGPADGNVRGMTLGSAGSSLSQVTLVSTLYFRSMWQNKFSFMDTQMLPFTTPEGSTLKVPTMHHTAEVNYGQFQTAALEAFSVVELPYLGEKLSMFLVLPSHKRTPLSQIESHLSAKTITLWASSLKRTKMDIFLPRFSIQSLFDLKTVFSALGIRDAFDPITANFKGISEQDSLYISEAIHKAEIEVTEDGTKASGATAMVLLKRSRTPIFKADRPFTFFLRQANTGMHALPFSSRIPHK</sequence>
<proteinExistence type="inferred from homology"/>
<feature type="domain" description="Serpin" evidence="3">
    <location>
        <begin position="39"/>
        <end position="399"/>
    </location>
</feature>
<dbReference type="InterPro" id="IPR000215">
    <property type="entry name" value="Serpin_fam"/>
</dbReference>
<dbReference type="GO" id="GO:0005615">
    <property type="term" value="C:extracellular space"/>
    <property type="evidence" value="ECO:0007669"/>
    <property type="project" value="InterPro"/>
</dbReference>
<comment type="caution">
    <text evidence="4">The sequence shown here is derived from an EMBL/GenBank/DDBJ whole genome shotgun (WGS) entry which is preliminary data.</text>
</comment>
<dbReference type="Pfam" id="PF00079">
    <property type="entry name" value="Serpin"/>
    <property type="match status" value="1"/>
</dbReference>
<dbReference type="InterPro" id="IPR042178">
    <property type="entry name" value="Serpin_sf_1"/>
</dbReference>
<feature type="non-terminal residue" evidence="4">
    <location>
        <position position="1"/>
    </location>
</feature>